<reference evidence="2" key="1">
    <citation type="journal article" date="2014" name="Int. J. Syst. Evol. Microbiol.">
        <title>Complete genome sequence of Corynebacterium casei LMG S-19264T (=DSM 44701T), isolated from a smear-ripened cheese.</title>
        <authorList>
            <consortium name="US DOE Joint Genome Institute (JGI-PGF)"/>
            <person name="Walter F."/>
            <person name="Albersmeier A."/>
            <person name="Kalinowski J."/>
            <person name="Ruckert C."/>
        </authorList>
    </citation>
    <scope>NUCLEOTIDE SEQUENCE</scope>
    <source>
        <strain evidence="2">CGMCC 1.15760</strain>
    </source>
</reference>
<dbReference type="AlphaFoldDB" id="A0A917LI65"/>
<evidence type="ECO:0000313" key="2">
    <source>
        <dbReference type="EMBL" id="GGG26106.1"/>
    </source>
</evidence>
<dbReference type="RefSeq" id="WP_188614991.1">
    <property type="nucleotide sequence ID" value="NZ_BMJT01000006.1"/>
</dbReference>
<dbReference type="InterPro" id="IPR036291">
    <property type="entry name" value="NAD(P)-bd_dom_sf"/>
</dbReference>
<gene>
    <name evidence="2" type="ORF">GCM10007425_20830</name>
</gene>
<reference evidence="2" key="2">
    <citation type="submission" date="2020-09" db="EMBL/GenBank/DDBJ databases">
        <authorList>
            <person name="Sun Q."/>
            <person name="Zhou Y."/>
        </authorList>
    </citation>
    <scope>NUCLEOTIDE SEQUENCE</scope>
    <source>
        <strain evidence="2">CGMCC 1.15760</strain>
    </source>
</reference>
<name>A0A917LI65_9BACI</name>
<dbReference type="Gene3D" id="3.40.50.720">
    <property type="entry name" value="NAD(P)-binding Rossmann-like Domain"/>
    <property type="match status" value="1"/>
</dbReference>
<feature type="domain" description="Saccharopine dehydrogenase NADP binding" evidence="1">
    <location>
        <begin position="5"/>
        <end position="104"/>
    </location>
</feature>
<organism evidence="2 3">
    <name type="scientific">Lysinibacillus alkalisoli</name>
    <dbReference type="NCBI Taxonomy" id="1911548"/>
    <lineage>
        <taxon>Bacteria</taxon>
        <taxon>Bacillati</taxon>
        <taxon>Bacillota</taxon>
        <taxon>Bacilli</taxon>
        <taxon>Bacillales</taxon>
        <taxon>Bacillaceae</taxon>
        <taxon>Lysinibacillus</taxon>
    </lineage>
</organism>
<accession>A0A917LI65</accession>
<comment type="caution">
    <text evidence="2">The sequence shown here is derived from an EMBL/GenBank/DDBJ whole genome shotgun (WGS) entry which is preliminary data.</text>
</comment>
<dbReference type="Proteomes" id="UP000616608">
    <property type="component" value="Unassembled WGS sequence"/>
</dbReference>
<proteinExistence type="predicted"/>
<dbReference type="InterPro" id="IPR005097">
    <property type="entry name" value="Sacchrp_dh_NADP-bd"/>
</dbReference>
<evidence type="ECO:0000313" key="3">
    <source>
        <dbReference type="Proteomes" id="UP000616608"/>
    </source>
</evidence>
<sequence length="337" mass="36898">MAKNIVIVGGYGHVGQMIAKQLTKYFAGRIVIAGRSAQKAAQVAAQFGGDVQPLQLDVTQLPHSDFLATTALVVMCIDQENPVFAEACMAHGIHYVDISANYTVLKKLSTKQTTGTAILSVGLAPGITNLLAKEVNRLLHGAQQIDISIMLGLGDQHGDAAIDWTLQSLIQPFMLRGEYVQPLTQGKTIDFQPLGTHQAYRFNFSDQHILSETLQVPVDTRFCVEVPVAMQAFRIIQKIGVVKVLQYAKVRKMMLALLRTPIVGKEIFAVKVEANKDGKRAQALLIGHQEALITAQMAAAVVQKVMMTSLPQGIYHIDQLFDWTDFESLLTGVTFQS</sequence>
<evidence type="ECO:0000259" key="1">
    <source>
        <dbReference type="Pfam" id="PF03435"/>
    </source>
</evidence>
<dbReference type="Pfam" id="PF03435">
    <property type="entry name" value="Sacchrp_dh_NADP"/>
    <property type="match status" value="1"/>
</dbReference>
<dbReference type="Gene3D" id="3.30.360.10">
    <property type="entry name" value="Dihydrodipicolinate Reductase, domain 2"/>
    <property type="match status" value="1"/>
</dbReference>
<dbReference type="PANTHER" id="PTHR43796:SF2">
    <property type="entry name" value="CARBOXYNORSPERMIDINE SYNTHASE"/>
    <property type="match status" value="1"/>
</dbReference>
<keyword evidence="3" id="KW-1185">Reference proteome</keyword>
<dbReference type="PANTHER" id="PTHR43796">
    <property type="entry name" value="CARBOXYNORSPERMIDINE SYNTHASE"/>
    <property type="match status" value="1"/>
</dbReference>
<dbReference type="EMBL" id="BMJT01000006">
    <property type="protein sequence ID" value="GGG26106.1"/>
    <property type="molecule type" value="Genomic_DNA"/>
</dbReference>
<dbReference type="SUPFAM" id="SSF51735">
    <property type="entry name" value="NAD(P)-binding Rossmann-fold domains"/>
    <property type="match status" value="1"/>
</dbReference>
<protein>
    <recommendedName>
        <fullName evidence="1">Saccharopine dehydrogenase NADP binding domain-containing protein</fullName>
    </recommendedName>
</protein>